<dbReference type="STRING" id="299262.BWR18_02655"/>
<evidence type="ECO:0000313" key="1">
    <source>
        <dbReference type="EMBL" id="APX10713.1"/>
    </source>
</evidence>
<dbReference type="AlphaFoldDB" id="A0A1P8MRU3"/>
<organism evidence="1 2">
    <name type="scientific">Tateyamaria omphalii</name>
    <dbReference type="NCBI Taxonomy" id="299262"/>
    <lineage>
        <taxon>Bacteria</taxon>
        <taxon>Pseudomonadati</taxon>
        <taxon>Pseudomonadota</taxon>
        <taxon>Alphaproteobacteria</taxon>
        <taxon>Rhodobacterales</taxon>
        <taxon>Roseobacteraceae</taxon>
        <taxon>Tateyamaria</taxon>
    </lineage>
</organism>
<protein>
    <recommendedName>
        <fullName evidence="3">Alpha/beta hydrolase</fullName>
    </recommendedName>
</protein>
<reference evidence="1 2" key="1">
    <citation type="submission" date="2017-01" db="EMBL/GenBank/DDBJ databases">
        <title>Complete genome of Tateyamaria omphalii DOK1-4 isolated from seawater in Dokdo.</title>
        <authorList>
            <person name="Kim J.H."/>
            <person name="Chi W.-J."/>
        </authorList>
    </citation>
    <scope>NUCLEOTIDE SEQUENCE [LARGE SCALE GENOMIC DNA]</scope>
    <source>
        <strain evidence="1 2">DOK1-4</strain>
    </source>
</reference>
<proteinExistence type="predicted"/>
<gene>
    <name evidence="1" type="ORF">BWR18_02655</name>
</gene>
<evidence type="ECO:0008006" key="3">
    <source>
        <dbReference type="Google" id="ProtNLM"/>
    </source>
</evidence>
<dbReference type="Proteomes" id="UP000186336">
    <property type="component" value="Chromosome"/>
</dbReference>
<evidence type="ECO:0000313" key="2">
    <source>
        <dbReference type="Proteomes" id="UP000186336"/>
    </source>
</evidence>
<dbReference type="Gene3D" id="3.40.50.1820">
    <property type="entry name" value="alpha/beta hydrolase"/>
    <property type="match status" value="1"/>
</dbReference>
<dbReference type="KEGG" id="tom:BWR18_02655"/>
<dbReference type="SUPFAM" id="SSF53474">
    <property type="entry name" value="alpha/beta-Hydrolases"/>
    <property type="match status" value="1"/>
</dbReference>
<accession>A0A1P8MRU3</accession>
<dbReference type="InterPro" id="IPR029058">
    <property type="entry name" value="AB_hydrolase_fold"/>
</dbReference>
<sequence>MIHPDAGSSGQPPVVAVHGLNRETEVMANLLAPRADVTGRTIILPIFDRTSWRRYQRAACKQRSDWALLSLLRVLRDDGVIGHGRPDLSGFSGGAQFAHRFAWLHPNHVAGLCLVAPGWWTFPDARASFPLAIGGGFNGREFRLRANLKRFLDRDIRVSVGALDVQLDRNLRQDPEVNAAQGPHRVARARRWSAAVIRAARRVGVQPRVSFELMPNCVHSFSDCVANARLDRAFVPDFTSQTQTLPFRGQDQLEKVA</sequence>
<keyword evidence="2" id="KW-1185">Reference proteome</keyword>
<dbReference type="EMBL" id="CP019312">
    <property type="protein sequence ID" value="APX10713.1"/>
    <property type="molecule type" value="Genomic_DNA"/>
</dbReference>
<name>A0A1P8MRU3_9RHOB</name>